<feature type="domain" description="CUB" evidence="7">
    <location>
        <begin position="366"/>
        <end position="480"/>
    </location>
</feature>
<feature type="domain" description="CUB" evidence="7">
    <location>
        <begin position="1245"/>
        <end position="1361"/>
    </location>
</feature>
<dbReference type="PANTHER" id="PTHR46908:SF8">
    <property type="entry name" value="C-TYPE LECTIN DOMAIN-CONTAINING PROTEIN"/>
    <property type="match status" value="1"/>
</dbReference>
<evidence type="ECO:0000256" key="1">
    <source>
        <dbReference type="ARBA" id="ARBA00022737"/>
    </source>
</evidence>
<dbReference type="PROSITE" id="PS01180">
    <property type="entry name" value="CUB"/>
    <property type="match status" value="7"/>
</dbReference>
<feature type="disulfide bond" evidence="3">
    <location>
        <begin position="1507"/>
        <end position="1534"/>
    </location>
</feature>
<dbReference type="PANTHER" id="PTHR46908">
    <property type="entry name" value="CUBILIN-LIKE PROTEIN"/>
    <property type="match status" value="1"/>
</dbReference>
<comment type="caution">
    <text evidence="4">Lacks conserved residue(s) required for the propagation of feature annotation.</text>
</comment>
<dbReference type="CDD" id="cd22823">
    <property type="entry name" value="Gal_Rha_Lectin"/>
    <property type="match status" value="4"/>
</dbReference>
<organism evidence="9 10">
    <name type="scientific">Rotaria sordida</name>
    <dbReference type="NCBI Taxonomy" id="392033"/>
    <lineage>
        <taxon>Eukaryota</taxon>
        <taxon>Metazoa</taxon>
        <taxon>Spiralia</taxon>
        <taxon>Gnathifera</taxon>
        <taxon>Rotifera</taxon>
        <taxon>Eurotatoria</taxon>
        <taxon>Bdelloidea</taxon>
        <taxon>Philodinida</taxon>
        <taxon>Philodinidae</taxon>
        <taxon>Rotaria</taxon>
    </lineage>
</organism>
<feature type="disulfide bond" evidence="3">
    <location>
        <begin position="977"/>
        <end position="994"/>
    </location>
</feature>
<feature type="domain" description="CUB" evidence="7">
    <location>
        <begin position="2021"/>
        <end position="2150"/>
    </location>
</feature>
<dbReference type="InterPro" id="IPR035914">
    <property type="entry name" value="Sperma_CUB_dom_sf"/>
</dbReference>
<evidence type="ECO:0000259" key="8">
    <source>
        <dbReference type="PROSITE" id="PS51092"/>
    </source>
</evidence>
<keyword evidence="1" id="KW-0677">Repeat</keyword>
<name>A0A814V575_9BILA</name>
<dbReference type="SUPFAM" id="SSF57440">
    <property type="entry name" value="Kringle-like"/>
    <property type="match status" value="1"/>
</dbReference>
<feature type="region of interest" description="Disordered" evidence="5">
    <location>
        <begin position="2268"/>
        <end position="2293"/>
    </location>
</feature>
<evidence type="ECO:0000313" key="9">
    <source>
        <dbReference type="EMBL" id="CAF1184355.1"/>
    </source>
</evidence>
<feature type="disulfide bond" evidence="3">
    <location>
        <begin position="160"/>
        <end position="177"/>
    </location>
</feature>
<keyword evidence="2 3" id="KW-1015">Disulfide bond</keyword>
<feature type="disulfide bond" evidence="3">
    <location>
        <begin position="723"/>
        <end position="740"/>
    </location>
</feature>
<dbReference type="SMART" id="SM00059">
    <property type="entry name" value="FN2"/>
    <property type="match status" value="1"/>
</dbReference>
<feature type="domain" description="CUB" evidence="7">
    <location>
        <begin position="1507"/>
        <end position="1631"/>
    </location>
</feature>
<evidence type="ECO:0000256" key="6">
    <source>
        <dbReference type="SAM" id="Phobius"/>
    </source>
</evidence>
<dbReference type="OrthoDB" id="19553at2759"/>
<dbReference type="Gene3D" id="2.60.120.290">
    <property type="entry name" value="Spermadhesin, CUB domain"/>
    <property type="match status" value="5"/>
</dbReference>
<feature type="domain" description="Fibronectin type-II" evidence="8">
    <location>
        <begin position="1079"/>
        <end position="1134"/>
    </location>
</feature>
<feature type="domain" description="CUB" evidence="7">
    <location>
        <begin position="632"/>
        <end position="779"/>
    </location>
</feature>
<accession>A0A814V575</accession>
<dbReference type="InterPro" id="IPR043159">
    <property type="entry name" value="Lectin_gal-bd_sf"/>
</dbReference>
<feature type="compositionally biased region" description="Low complexity" evidence="5">
    <location>
        <begin position="2159"/>
        <end position="2178"/>
    </location>
</feature>
<feature type="domain" description="CUB" evidence="7">
    <location>
        <begin position="916"/>
        <end position="1033"/>
    </location>
</feature>
<evidence type="ECO:0000256" key="5">
    <source>
        <dbReference type="SAM" id="MobiDB-lite"/>
    </source>
</evidence>
<keyword evidence="6" id="KW-1133">Transmembrane helix</keyword>
<comment type="caution">
    <text evidence="9">The sequence shown here is derived from an EMBL/GenBank/DDBJ whole genome shotgun (WGS) entry which is preliminary data.</text>
</comment>
<proteinExistence type="predicted"/>
<dbReference type="InterPro" id="IPR000562">
    <property type="entry name" value="FN_type2_dom"/>
</dbReference>
<dbReference type="SUPFAM" id="SSF49854">
    <property type="entry name" value="Spermadhesin, CUB domain"/>
    <property type="match status" value="5"/>
</dbReference>
<evidence type="ECO:0000256" key="4">
    <source>
        <dbReference type="PROSITE-ProRule" id="PRU00479"/>
    </source>
</evidence>
<feature type="domain" description="CUB" evidence="7">
    <location>
        <begin position="103"/>
        <end position="215"/>
    </location>
</feature>
<evidence type="ECO:0000313" key="10">
    <source>
        <dbReference type="Proteomes" id="UP000663882"/>
    </source>
</evidence>
<dbReference type="EMBL" id="CAJNOO010001662">
    <property type="protein sequence ID" value="CAF1184355.1"/>
    <property type="molecule type" value="Genomic_DNA"/>
</dbReference>
<feature type="region of interest" description="Disordered" evidence="5">
    <location>
        <begin position="2157"/>
        <end position="2188"/>
    </location>
</feature>
<dbReference type="CDD" id="cd00041">
    <property type="entry name" value="CUB"/>
    <property type="match status" value="1"/>
</dbReference>
<dbReference type="InterPro" id="IPR013806">
    <property type="entry name" value="Kringle-like"/>
</dbReference>
<dbReference type="Gene3D" id="2.10.10.10">
    <property type="entry name" value="Fibronectin, type II, collagen-binding"/>
    <property type="match status" value="1"/>
</dbReference>
<dbReference type="InterPro" id="IPR052129">
    <property type="entry name" value="Spermadhesin-Link_domain"/>
</dbReference>
<protein>
    <submittedName>
        <fullName evidence="9">Uncharacterized protein</fullName>
    </submittedName>
</protein>
<dbReference type="SMART" id="SM00042">
    <property type="entry name" value="CUB"/>
    <property type="match status" value="3"/>
</dbReference>
<dbReference type="PROSITE" id="PS51092">
    <property type="entry name" value="FN2_2"/>
    <property type="match status" value="1"/>
</dbReference>
<reference evidence="9" key="1">
    <citation type="submission" date="2021-02" db="EMBL/GenBank/DDBJ databases">
        <authorList>
            <person name="Nowell W R."/>
        </authorList>
    </citation>
    <scope>NUCLEOTIDE SEQUENCE</scope>
</reference>
<gene>
    <name evidence="9" type="ORF">RFH988_LOCUS23690</name>
</gene>
<evidence type="ECO:0000259" key="7">
    <source>
        <dbReference type="PROSITE" id="PS01180"/>
    </source>
</evidence>
<keyword evidence="6" id="KW-0812">Transmembrane</keyword>
<evidence type="ECO:0000256" key="2">
    <source>
        <dbReference type="ARBA" id="ARBA00023157"/>
    </source>
</evidence>
<feature type="transmembrane region" description="Helical" evidence="6">
    <location>
        <begin position="2194"/>
        <end position="2215"/>
    </location>
</feature>
<feature type="disulfide bond" evidence="3">
    <location>
        <begin position="1306"/>
        <end position="1323"/>
    </location>
</feature>
<dbReference type="InterPro" id="IPR000859">
    <property type="entry name" value="CUB_dom"/>
</dbReference>
<dbReference type="Pfam" id="PF00040">
    <property type="entry name" value="fn2"/>
    <property type="match status" value="1"/>
</dbReference>
<dbReference type="Proteomes" id="UP000663882">
    <property type="component" value="Unassembled WGS sequence"/>
</dbReference>
<feature type="compositionally biased region" description="Acidic residues" evidence="5">
    <location>
        <begin position="2278"/>
        <end position="2293"/>
    </location>
</feature>
<sequence>MTPTDSCVPSTISLRCQPNYVVIVRSASYGVAQVSGSCSYTPGDCIADAMSIVTCTTDTVQCAMYATKRKLPQCNDQFSSYVHIEYDCVPISMDDSTKEYNVCQNGTEITSDYGIIRSPGYPTQFQTTTAECFRAIHIPSDKTIRLWLTDLSIGSTLANCARDHVYVVDSVQTYQHCGRLRYAYPYLCSSTIIIQYYVTSQLSIYRGMRMYFEIVDRPANDNCPNPNGTVTPIPSTTPTITTIDSSHTTPTPPYVIFGIASPVRSFQLCRGQSLNIECPNNYGIVIITNIFGVTQSDQCEPHDAVKHCVVATAPTYSCRRTCMYFYPGNQAVPSCGNKTAAYQFVEYQCIPTNTEIVSPNTPCPLDGSKIPVQINRRGRFQTYNYPVFSRMNCTYRIKTNIGYIMNFYALDISLNDFSTECKSNKVTLIEDGESQGSDFCEQRSYDLIYSSCSNELDLRYIVNDETTLFSSGAQLYIESHVPPFDWACGKPVVTSPQTTIRTTPFITQTAPPLANETNMFARDEMENDICFSSSLTYSCPSGYTFIILGAFYGVKKQSSNKCGFVQGDCTQESLSTITQCQNDLPSCYILYSTKRRLALCADQYADYLHITSQCVPSKSVGTVSSITTYDICDTNNPIGNIHGVVTSPSFPTYKQTTNECRRTIIGIQDRILKIWINEMALSSGGQRLSDEDSNEPDLVIYKNDNRNNLNDLERMHPSLRDTCINDYLIVNTPHVAYVYCGKRKLAIAPICGATVDIQYKTTSPPNLFYKGFKFYFEWIPRPLDITCGNVLPSSTTPINEQLPDWAINLVLSPILSAHICLGTATTIRCPRGSDYVLSIIESNYAVTGTGLCEIPSPGHCHQEASLGLTCTQSCFIEYDIPKPLIQCGSQNADYLNIDYECIPTRLPNNENPIDICGSTTTDTIALNTVMMISPQYPTLPATIRTCSKKVEAPTNKIWMIFIVDLYLEVGQNDNSECDAASLTIYDGKDKIALCGLRQPGLVFISCSNIVEFKFVSTHQALGYRGFKVYSQTIDVPIGWNCVPDGFTTTTPRTTTRPSTTTSVLPPSSQIAAYGGTTGGTRRYCVFPFTYQGNQQSNCLNIDPPNSSSGQGAQEPWCSLTSNFDTDRQWGFCDLGVTDSTLYDICRGQTQTLRCPSGYIIDIITADYAAKPNGNIGADACVYNVNDCFQNDASTFQSVCAGKSSCTAYHNSKTLATCQNRPSAYLHIDYKCVPNDVSGITTYDICNNNLLPQNNTRRGFIISPNYPNTQNNIDCTFNLQTLKPNQDIHLYVVNMDLSAPDLLGQSCRKDRLIVSADNNNMEMCGRSYTNFLLNTCHSSVSLQLIRTPDARGTGVKLFFEFRERSPQTICPTLATTTPRPSTVTPPTGTTSALLPIYFPGLSPRMFKTLCYPDFSSLLGSNFQCPLNYVIVIHRAFYGKGSRCDYTVGDCTTEADNVYRTCSGKQKCSVSFLNQVPLPECNNIFANYLFVEYQCLPTPTIVPNTVDLCTGQIEDIAGNSGIFKSPSYPSYIQTQCPNVTLNTYDGSELIIFMYLLDLDIGIPDPNTGDCTNDYLSLSYQCNNQLYTRSLCGTRSTELLFSTCSPTDKIFASYNLLNPNPQFQRGFALLYQLASKFTLPTTISTTTTAPTTLSTTPSGLGPMSTYTQIATTCVQSLLSLRCNQPGYVLVLHKVQLGASKTGSCTFAPNDCFEDRTHLHTTCGGKASCSISAPAMAMKSCNGSRSNYLYAEHQCIPTSPKLIRNICSSTGSTEKVDGGAIISLLNYTSESRQCKIQLQANQFLSSGIHKSFKIYILSLNLPTRPTLRDQGAQCGTFDPSIEIAGVESGVIRLCGNSHTRYLLETCSDTIEIRYNNLIMNIGTTKFKGFEIYLESVQHDICRPTPPPSTPTPPFNITSQVACGLTNGRETVNFACTSDYGLVFLQSYHFVTKQPNQCDVTQYTCSYSGEQPQAQCSGQQSCSYTHPTSLLSPSNACQNSKADSTQFYYQCLPMRPSSQYSTLKLCLNSLTSTNMGFIETPDYPNTYQNGRRQCSLTIRKPNNNDGKIYSIYLYIIELSLRDTSTINPVSAIECFDSIKYSDGDRTNSLCGKIDQPILEYYTDKQELTVILNISESLPFSEWNNWQGARLFYIIGDQSLPSPPTSSGIPTTRITTTTTTTTTPLVNTEKPPEKKPNHGGLIAGIIILIVAVVGIIGFILYRRKSLSRSSNAPTVKYDADMVTVDGGTMNGAAEQRTSIPKASLSGPATKAFVSPFFKKPETTENQETENQETENAPDA</sequence>
<dbReference type="InterPro" id="IPR036943">
    <property type="entry name" value="FN_type2_sf"/>
</dbReference>
<keyword evidence="6" id="KW-0472">Membrane</keyword>
<dbReference type="Gene3D" id="2.60.120.740">
    <property type="match status" value="2"/>
</dbReference>
<evidence type="ECO:0000256" key="3">
    <source>
        <dbReference type="PROSITE-ProRule" id="PRU00059"/>
    </source>
</evidence>